<sequence length="51" mass="5684">MTTTLLYRLVCYFCLPPLTSSNLAHRLCCFSNISRKLAPHEANEDSPNGSP</sequence>
<evidence type="ECO:0000313" key="2">
    <source>
        <dbReference type="Proteomes" id="UP000267821"/>
    </source>
</evidence>
<dbReference type="AlphaFoldDB" id="A0A3N4LTV8"/>
<dbReference type="InParanoid" id="A0A3N4LTV8"/>
<gene>
    <name evidence="1" type="ORF">L211DRAFT_837585</name>
</gene>
<evidence type="ECO:0000313" key="1">
    <source>
        <dbReference type="EMBL" id="RPB24652.1"/>
    </source>
</evidence>
<proteinExistence type="predicted"/>
<organism evidence="1 2">
    <name type="scientific">Terfezia boudieri ATCC MYA-4762</name>
    <dbReference type="NCBI Taxonomy" id="1051890"/>
    <lineage>
        <taxon>Eukaryota</taxon>
        <taxon>Fungi</taxon>
        <taxon>Dikarya</taxon>
        <taxon>Ascomycota</taxon>
        <taxon>Pezizomycotina</taxon>
        <taxon>Pezizomycetes</taxon>
        <taxon>Pezizales</taxon>
        <taxon>Pezizaceae</taxon>
        <taxon>Terfezia</taxon>
    </lineage>
</organism>
<name>A0A3N4LTV8_9PEZI</name>
<reference evidence="1 2" key="1">
    <citation type="journal article" date="2018" name="Nat. Ecol. Evol.">
        <title>Pezizomycetes genomes reveal the molecular basis of ectomycorrhizal truffle lifestyle.</title>
        <authorList>
            <person name="Murat C."/>
            <person name="Payen T."/>
            <person name="Noel B."/>
            <person name="Kuo A."/>
            <person name="Morin E."/>
            <person name="Chen J."/>
            <person name="Kohler A."/>
            <person name="Krizsan K."/>
            <person name="Balestrini R."/>
            <person name="Da Silva C."/>
            <person name="Montanini B."/>
            <person name="Hainaut M."/>
            <person name="Levati E."/>
            <person name="Barry K.W."/>
            <person name="Belfiori B."/>
            <person name="Cichocki N."/>
            <person name="Clum A."/>
            <person name="Dockter R.B."/>
            <person name="Fauchery L."/>
            <person name="Guy J."/>
            <person name="Iotti M."/>
            <person name="Le Tacon F."/>
            <person name="Lindquist E.A."/>
            <person name="Lipzen A."/>
            <person name="Malagnac F."/>
            <person name="Mello A."/>
            <person name="Molinier V."/>
            <person name="Miyauchi S."/>
            <person name="Poulain J."/>
            <person name="Riccioni C."/>
            <person name="Rubini A."/>
            <person name="Sitrit Y."/>
            <person name="Splivallo R."/>
            <person name="Traeger S."/>
            <person name="Wang M."/>
            <person name="Zifcakova L."/>
            <person name="Wipf D."/>
            <person name="Zambonelli A."/>
            <person name="Paolocci F."/>
            <person name="Nowrousian M."/>
            <person name="Ottonello S."/>
            <person name="Baldrian P."/>
            <person name="Spatafora J.W."/>
            <person name="Henrissat B."/>
            <person name="Nagy L.G."/>
            <person name="Aury J.M."/>
            <person name="Wincker P."/>
            <person name="Grigoriev I.V."/>
            <person name="Bonfante P."/>
            <person name="Martin F.M."/>
        </authorList>
    </citation>
    <scope>NUCLEOTIDE SEQUENCE [LARGE SCALE GENOMIC DNA]</scope>
    <source>
        <strain evidence="1 2">ATCC MYA-4762</strain>
    </source>
</reference>
<keyword evidence="2" id="KW-1185">Reference proteome</keyword>
<accession>A0A3N4LTV8</accession>
<dbReference type="EMBL" id="ML121541">
    <property type="protein sequence ID" value="RPB24652.1"/>
    <property type="molecule type" value="Genomic_DNA"/>
</dbReference>
<protein>
    <submittedName>
        <fullName evidence="1">Uncharacterized protein</fullName>
    </submittedName>
</protein>
<dbReference type="Proteomes" id="UP000267821">
    <property type="component" value="Unassembled WGS sequence"/>
</dbReference>